<dbReference type="SUPFAM" id="SSF53187">
    <property type="entry name" value="Zn-dependent exopeptidases"/>
    <property type="match status" value="1"/>
</dbReference>
<feature type="non-terminal residue" evidence="3">
    <location>
        <position position="1"/>
    </location>
</feature>
<evidence type="ECO:0000256" key="1">
    <source>
        <dbReference type="ARBA" id="ARBA00022723"/>
    </source>
</evidence>
<dbReference type="GO" id="GO:0016787">
    <property type="term" value="F:hydrolase activity"/>
    <property type="evidence" value="ECO:0007669"/>
    <property type="project" value="UniProtKB-KW"/>
</dbReference>
<reference evidence="3 4" key="1">
    <citation type="submission" date="2018-06" db="EMBL/GenBank/DDBJ databases">
        <title>Extensive metabolic versatility and redundancy in microbially diverse, dynamic hydrothermal sediments.</title>
        <authorList>
            <person name="Dombrowski N."/>
            <person name="Teske A."/>
            <person name="Baker B.J."/>
        </authorList>
    </citation>
    <scope>NUCLEOTIDE SEQUENCE [LARGE SCALE GENOMIC DNA]</scope>
    <source>
        <strain evidence="3">B35_G9</strain>
    </source>
</reference>
<accession>A0A660SAT1</accession>
<keyword evidence="2" id="KW-0378">Hydrolase</keyword>
<name>A0A660SAT1_UNCT6</name>
<gene>
    <name evidence="3" type="ORF">DRP44_01585</name>
</gene>
<organism evidence="3 4">
    <name type="scientific">candidate division TA06 bacterium</name>
    <dbReference type="NCBI Taxonomy" id="2250710"/>
    <lineage>
        <taxon>Bacteria</taxon>
        <taxon>Bacteria division TA06</taxon>
    </lineage>
</organism>
<comment type="caution">
    <text evidence="3">The sequence shown here is derived from an EMBL/GenBank/DDBJ whole genome shotgun (WGS) entry which is preliminary data.</text>
</comment>
<dbReference type="Proteomes" id="UP000282321">
    <property type="component" value="Unassembled WGS sequence"/>
</dbReference>
<evidence type="ECO:0000313" key="3">
    <source>
        <dbReference type="EMBL" id="RKX67773.1"/>
    </source>
</evidence>
<dbReference type="PANTHER" id="PTHR32481">
    <property type="entry name" value="AMINOPEPTIDASE"/>
    <property type="match status" value="1"/>
</dbReference>
<dbReference type="EMBL" id="QNBC01000011">
    <property type="protein sequence ID" value="RKX67773.1"/>
    <property type="molecule type" value="Genomic_DNA"/>
</dbReference>
<dbReference type="AlphaFoldDB" id="A0A660SAT1"/>
<evidence type="ECO:0000256" key="2">
    <source>
        <dbReference type="ARBA" id="ARBA00022801"/>
    </source>
</evidence>
<keyword evidence="1" id="KW-0479">Metal-binding</keyword>
<sequence length="171" mass="18616">TKSGFVKSRHLDDKAGVAVLYSALLKLKEQKINPEYDTYYFISNNEEVGHGARAGYPEDTAEFLAVDMGAVGKGQTSKEDNVAICIKDSSGPYSYELTMRLKDIAIKNNINYAMDIFPHYGSDASAAISAGLNAKHALIGPGIDASHAMERTHIKGIEESARLLYHYIAGD</sequence>
<proteinExistence type="predicted"/>
<dbReference type="PANTHER" id="PTHR32481:SF7">
    <property type="entry name" value="AMINOPEPTIDASE YHFE-RELATED"/>
    <property type="match status" value="1"/>
</dbReference>
<dbReference type="Pfam" id="PF05343">
    <property type="entry name" value="Peptidase_M42"/>
    <property type="match status" value="1"/>
</dbReference>
<protein>
    <submittedName>
        <fullName evidence="3">Peptidase M42</fullName>
    </submittedName>
</protein>
<dbReference type="Gene3D" id="3.40.630.10">
    <property type="entry name" value="Zn peptidases"/>
    <property type="match status" value="1"/>
</dbReference>
<dbReference type="InterPro" id="IPR051464">
    <property type="entry name" value="Peptidase_M42_aminopept"/>
</dbReference>
<dbReference type="InterPro" id="IPR008007">
    <property type="entry name" value="Peptidase_M42"/>
</dbReference>
<evidence type="ECO:0000313" key="4">
    <source>
        <dbReference type="Proteomes" id="UP000282321"/>
    </source>
</evidence>
<dbReference type="GO" id="GO:0046872">
    <property type="term" value="F:metal ion binding"/>
    <property type="evidence" value="ECO:0007669"/>
    <property type="project" value="UniProtKB-KW"/>
</dbReference>